<dbReference type="AlphaFoldDB" id="A0A060S5W9"/>
<protein>
    <recommendedName>
        <fullName evidence="4">Fungal-type protein kinase domain-containing protein</fullName>
    </recommendedName>
</protein>
<dbReference type="HOGENOM" id="CLU_2005050_0_0_1"/>
<evidence type="ECO:0000313" key="3">
    <source>
        <dbReference type="Proteomes" id="UP000029665"/>
    </source>
</evidence>
<gene>
    <name evidence="2" type="ORF">BN946_scf184778.g4</name>
</gene>
<evidence type="ECO:0000256" key="1">
    <source>
        <dbReference type="SAM" id="MobiDB-lite"/>
    </source>
</evidence>
<feature type="compositionally biased region" description="Polar residues" evidence="1">
    <location>
        <begin position="1"/>
        <end position="19"/>
    </location>
</feature>
<dbReference type="EMBL" id="CCBP010000051">
    <property type="protein sequence ID" value="CDO69611.1"/>
    <property type="molecule type" value="Genomic_DNA"/>
</dbReference>
<dbReference type="OrthoDB" id="2747778at2759"/>
<proteinExistence type="predicted"/>
<sequence length="124" mass="13735">MSSTSAKPMSTDLQPSASTGAPMHQPIKRIREVRTHTVTEMDDLADVLLAMQDVLYVLNRMMWDTGTVHGDVNTNTILLFDEPSMADKTGASSQDGIPTTGRGGLVYFDEPLFPQGRWRPQARR</sequence>
<organism evidence="2 3">
    <name type="scientific">Pycnoporus cinnabarinus</name>
    <name type="common">Cinnabar-red polypore</name>
    <name type="synonym">Trametes cinnabarina</name>
    <dbReference type="NCBI Taxonomy" id="5643"/>
    <lineage>
        <taxon>Eukaryota</taxon>
        <taxon>Fungi</taxon>
        <taxon>Dikarya</taxon>
        <taxon>Basidiomycota</taxon>
        <taxon>Agaricomycotina</taxon>
        <taxon>Agaricomycetes</taxon>
        <taxon>Polyporales</taxon>
        <taxon>Polyporaceae</taxon>
        <taxon>Trametes</taxon>
    </lineage>
</organism>
<name>A0A060S5W9_PYCCI</name>
<reference evidence="2" key="1">
    <citation type="submission" date="2014-01" db="EMBL/GenBank/DDBJ databases">
        <title>The genome of the white-rot fungus Pycnoporus cinnabarinus: a basidiomycete model with a versatile arsenal for lignocellulosic biomass breakdown.</title>
        <authorList>
            <person name="Levasseur A."/>
            <person name="Lomascolo A."/>
            <person name="Ruiz-Duenas F.J."/>
            <person name="Uzan E."/>
            <person name="Piumi F."/>
            <person name="Kues U."/>
            <person name="Ram A.F.J."/>
            <person name="Murat C."/>
            <person name="Haon M."/>
            <person name="Benoit I."/>
            <person name="Arfi Y."/>
            <person name="Chevret D."/>
            <person name="Drula E."/>
            <person name="Kwon M.J."/>
            <person name="Gouret P."/>
            <person name="Lesage-Meessen L."/>
            <person name="Lombard V."/>
            <person name="Mariette J."/>
            <person name="Noirot C."/>
            <person name="Park J."/>
            <person name="Patyshakuliyeva A."/>
            <person name="Wieneger R.A.B."/>
            <person name="Wosten H.A.B."/>
            <person name="Martin F."/>
            <person name="Coutinho P.M."/>
            <person name="de Vries R."/>
            <person name="Martinez A.T."/>
            <person name="Klopp C."/>
            <person name="Pontarotti P."/>
            <person name="Henrissat B."/>
            <person name="Record E."/>
        </authorList>
    </citation>
    <scope>NUCLEOTIDE SEQUENCE [LARGE SCALE GENOMIC DNA]</scope>
    <source>
        <strain evidence="2">BRFM137</strain>
    </source>
</reference>
<feature type="region of interest" description="Disordered" evidence="1">
    <location>
        <begin position="88"/>
        <end position="108"/>
    </location>
</feature>
<comment type="caution">
    <text evidence="2">The sequence shown here is derived from an EMBL/GenBank/DDBJ whole genome shotgun (WGS) entry which is preliminary data.</text>
</comment>
<dbReference type="Proteomes" id="UP000029665">
    <property type="component" value="Unassembled WGS sequence"/>
</dbReference>
<keyword evidence="3" id="KW-1185">Reference proteome</keyword>
<evidence type="ECO:0000313" key="2">
    <source>
        <dbReference type="EMBL" id="CDO69611.1"/>
    </source>
</evidence>
<feature type="region of interest" description="Disordered" evidence="1">
    <location>
        <begin position="1"/>
        <end position="27"/>
    </location>
</feature>
<accession>A0A060S5W9</accession>
<evidence type="ECO:0008006" key="4">
    <source>
        <dbReference type="Google" id="ProtNLM"/>
    </source>
</evidence>